<dbReference type="RefSeq" id="WP_061082630.1">
    <property type="nucleotide sequence ID" value="NZ_JAAXPG010000041.1"/>
</dbReference>
<reference evidence="1 2" key="1">
    <citation type="submission" date="2020-04" db="EMBL/GenBank/DDBJ databases">
        <title>MicrobeNet Type strains.</title>
        <authorList>
            <person name="Nicholson A.C."/>
        </authorList>
    </citation>
    <scope>NUCLEOTIDE SEQUENCE [LARGE SCALE GENOMIC DNA]</scope>
    <source>
        <strain evidence="1 2">ATCC 23612</strain>
    </source>
</reference>
<sequence>MAGEAGANPIEAMKGGELAETLADAMAGIADMYDFLLDEARSKTSNPDIANGFNLFKNSTHQSFLDVQNHGLQLANNIQSGAGSIAQEDWKSAENFSDTWSSHRDINFD</sequence>
<name>A0A7X6RTQ8_9ACTN</name>
<evidence type="ECO:0000313" key="2">
    <source>
        <dbReference type="Proteomes" id="UP000553209"/>
    </source>
</evidence>
<protein>
    <submittedName>
        <fullName evidence="1">Uncharacterized protein</fullName>
    </submittedName>
</protein>
<accession>A0A7X6RTQ8</accession>
<dbReference type="EMBL" id="JAAXPG010000041">
    <property type="protein sequence ID" value="NKZ01663.1"/>
    <property type="molecule type" value="Genomic_DNA"/>
</dbReference>
<dbReference type="AlphaFoldDB" id="A0A7X6RTQ8"/>
<keyword evidence="2" id="KW-1185">Reference proteome</keyword>
<organism evidence="1 2">
    <name type="scientific">Nocardiopsis alborubida</name>
    <dbReference type="NCBI Taxonomy" id="146802"/>
    <lineage>
        <taxon>Bacteria</taxon>
        <taxon>Bacillati</taxon>
        <taxon>Actinomycetota</taxon>
        <taxon>Actinomycetes</taxon>
        <taxon>Streptosporangiales</taxon>
        <taxon>Nocardiopsidaceae</taxon>
        <taxon>Nocardiopsis</taxon>
    </lineage>
</organism>
<proteinExistence type="predicted"/>
<comment type="caution">
    <text evidence="1">The sequence shown here is derived from an EMBL/GenBank/DDBJ whole genome shotgun (WGS) entry which is preliminary data.</text>
</comment>
<evidence type="ECO:0000313" key="1">
    <source>
        <dbReference type="EMBL" id="NKZ01663.1"/>
    </source>
</evidence>
<gene>
    <name evidence="1" type="ORF">HGB44_28935</name>
</gene>
<dbReference type="Proteomes" id="UP000553209">
    <property type="component" value="Unassembled WGS sequence"/>
</dbReference>